<feature type="compositionally biased region" description="Basic and acidic residues" evidence="1">
    <location>
        <begin position="689"/>
        <end position="706"/>
    </location>
</feature>
<feature type="region of interest" description="Disordered" evidence="1">
    <location>
        <begin position="614"/>
        <end position="769"/>
    </location>
</feature>
<feature type="compositionally biased region" description="Basic and acidic residues" evidence="1">
    <location>
        <begin position="749"/>
        <end position="762"/>
    </location>
</feature>
<dbReference type="EMBL" id="SJPZ01000001">
    <property type="protein sequence ID" value="TWU65700.1"/>
    <property type="molecule type" value="Genomic_DNA"/>
</dbReference>
<name>A0A5C6FW98_9PLAN</name>
<gene>
    <name evidence="2" type="ORF">V7x_12490</name>
</gene>
<sequence length="930" mass="100869">MPRLERLESRLPRAGDVGWDFEIESTDTSTNVPQIPVELANAGTSDRAGLAESVRIDSRSTQPPLKSPETTITGLGQIEVSDVAVITFDDGTLLTVFVDGSVNGPWYLQARQTLADGKPGGAVMTLAELDVTNTSTAYIHLNGASLRQSPQGDGTFVVTWATETELFSQHFTRDGQATRAAERLYQSTDTWGGIEAQIIAGADQYVTAWLDHASSTVYRQFIAADGRPIGSAEMIGQGDANAFLGDLQLLTHPSADHVIAWNSYPDWTSSDVTTSQPTLPTRSAFLAWSDRADETIELAIPDFAPEGPTAILGDGSWVLPGEAIIGDESWPAIGRLDAEGNVLPWILVDGFQGSFDGRPEVVPFAKDGFVIAYFRGETVNSGFYAQIYRGDGTTMGEEIRLNESDLHPYHHGRIDALSPNQFAFHWAGWNLNDTAPTIMSRQIRLSETQWHLDLDDTYETQVQSIVLNGLPDAVTVDGARRQSGEGWIVQRDQFESLSIFGLQELADWSGHLRLTAVSDEPSQEDIDVTIGTDDDDILQSDSTSQLVDAVFAGDGWDRWTIARDHAEFTADWIEVDRVFRLTDTVSGHVTTVHDVEEIQFDSGRWFPADQISFSASEMPDNDHPLIDSVSAAESPTDAVDQSAPPISPSPPTTSTPALLADASPGNMTPGLPASPAFEPALEPSAGLEPTERRETKGDRSKKRDQTDDTSQEQSLWRGQGQSKNSVTPLAPPFPSLGQDRESAQQAGLNDRRRSNQTREEGLQRTVSDPAVAIHNLPAVSHQSGQPGAAAEGEEDFSATIGLLGEAAKADNEPNKPAIFINRSFDAKPYFDSRQVFAQLDQQQSKRETAAADVEMVVGAAVVVATGFSIAELAWLLRGSVLLTKLMSSVPIWVGFDPLPMLTSVAVPSDLMADQESLADIARTFHADHPH</sequence>
<evidence type="ECO:0000313" key="2">
    <source>
        <dbReference type="EMBL" id="TWU65700.1"/>
    </source>
</evidence>
<proteinExistence type="predicted"/>
<evidence type="ECO:0000256" key="1">
    <source>
        <dbReference type="SAM" id="MobiDB-lite"/>
    </source>
</evidence>
<comment type="caution">
    <text evidence="2">The sequence shown here is derived from an EMBL/GenBank/DDBJ whole genome shotgun (WGS) entry which is preliminary data.</text>
</comment>
<dbReference type="Proteomes" id="UP000316476">
    <property type="component" value="Unassembled WGS sequence"/>
</dbReference>
<organism evidence="2 3">
    <name type="scientific">Crateriforma conspicua</name>
    <dbReference type="NCBI Taxonomy" id="2527996"/>
    <lineage>
        <taxon>Bacteria</taxon>
        <taxon>Pseudomonadati</taxon>
        <taxon>Planctomycetota</taxon>
        <taxon>Planctomycetia</taxon>
        <taxon>Planctomycetales</taxon>
        <taxon>Planctomycetaceae</taxon>
        <taxon>Crateriforma</taxon>
    </lineage>
</organism>
<evidence type="ECO:0000313" key="3">
    <source>
        <dbReference type="Proteomes" id="UP000316476"/>
    </source>
</evidence>
<feature type="compositionally biased region" description="Polar residues" evidence="1">
    <location>
        <begin position="711"/>
        <end position="727"/>
    </location>
</feature>
<reference evidence="2 3" key="1">
    <citation type="submission" date="2019-02" db="EMBL/GenBank/DDBJ databases">
        <title>Deep-cultivation of Planctomycetes and their phenomic and genomic characterization uncovers novel biology.</title>
        <authorList>
            <person name="Wiegand S."/>
            <person name="Jogler M."/>
            <person name="Boedeker C."/>
            <person name="Pinto D."/>
            <person name="Vollmers J."/>
            <person name="Rivas-Marin E."/>
            <person name="Kohn T."/>
            <person name="Peeters S.H."/>
            <person name="Heuer A."/>
            <person name="Rast P."/>
            <person name="Oberbeckmann S."/>
            <person name="Bunk B."/>
            <person name="Jeske O."/>
            <person name="Meyerdierks A."/>
            <person name="Storesund J.E."/>
            <person name="Kallscheuer N."/>
            <person name="Luecker S."/>
            <person name="Lage O.M."/>
            <person name="Pohl T."/>
            <person name="Merkel B.J."/>
            <person name="Hornburger P."/>
            <person name="Mueller R.-W."/>
            <person name="Bruemmer F."/>
            <person name="Labrenz M."/>
            <person name="Spormann A.M."/>
            <person name="Op Den Camp H."/>
            <person name="Overmann J."/>
            <person name="Amann R."/>
            <person name="Jetten M.S.M."/>
            <person name="Mascher T."/>
            <person name="Medema M.H."/>
            <person name="Devos D.P."/>
            <person name="Kaster A.-K."/>
            <person name="Ovreas L."/>
            <person name="Rohde M."/>
            <person name="Galperin M.Y."/>
            <person name="Jogler C."/>
        </authorList>
    </citation>
    <scope>NUCLEOTIDE SEQUENCE [LARGE SCALE GENOMIC DNA]</scope>
    <source>
        <strain evidence="2 3">V7</strain>
    </source>
</reference>
<accession>A0A5C6FW98</accession>
<dbReference type="AlphaFoldDB" id="A0A5C6FW98"/>
<protein>
    <submittedName>
        <fullName evidence="2">Uncharacterized protein</fullName>
    </submittedName>
</protein>